<evidence type="ECO:0000256" key="6">
    <source>
        <dbReference type="ARBA" id="ARBA00013059"/>
    </source>
</evidence>
<comment type="pathway">
    <text evidence="2 17">Amino-acid biosynthesis; L-lysine biosynthesis via DAP pathway; (S)-tetrahydrodipicolinate from L-aspartate: step 1/4.</text>
</comment>
<comment type="caution">
    <text evidence="20">The sequence shown here is derived from an EMBL/GenBank/DDBJ whole genome shotgun (WGS) entry which is preliminary data.</text>
</comment>
<feature type="domain" description="Aspartokinase ACT" evidence="19">
    <location>
        <begin position="343"/>
        <end position="401"/>
    </location>
</feature>
<dbReference type="Gene3D" id="3.40.1160.10">
    <property type="entry name" value="Acetylglutamate kinase-like"/>
    <property type="match status" value="1"/>
</dbReference>
<dbReference type="InterPro" id="IPR054352">
    <property type="entry name" value="ACT_Aspartokinase"/>
</dbReference>
<dbReference type="SUPFAM" id="SSF55021">
    <property type="entry name" value="ACT-like"/>
    <property type="match status" value="1"/>
</dbReference>
<dbReference type="PROSITE" id="PS00324">
    <property type="entry name" value="ASPARTOKINASE"/>
    <property type="match status" value="1"/>
</dbReference>
<gene>
    <name evidence="20" type="ORF">RM590_15730</name>
</gene>
<dbReference type="PIRSF" id="PIRSF000726">
    <property type="entry name" value="Asp_kin"/>
    <property type="match status" value="1"/>
</dbReference>
<dbReference type="Gene3D" id="3.30.2130.10">
    <property type="entry name" value="VC0802-like"/>
    <property type="match status" value="1"/>
</dbReference>
<dbReference type="GO" id="GO:0004072">
    <property type="term" value="F:aspartate kinase activity"/>
    <property type="evidence" value="ECO:0007669"/>
    <property type="project" value="UniProtKB-EC"/>
</dbReference>
<keyword evidence="13" id="KW-0220">Diaminopimelate biosynthesis</keyword>
<keyword evidence="12" id="KW-0067">ATP-binding</keyword>
<dbReference type="InterPro" id="IPR018042">
    <property type="entry name" value="Aspartate_kinase_CS"/>
</dbReference>
<keyword evidence="14" id="KW-0457">Lysine biosynthesis</keyword>
<evidence type="ECO:0000256" key="2">
    <source>
        <dbReference type="ARBA" id="ARBA00004766"/>
    </source>
</evidence>
<dbReference type="InterPro" id="IPR001341">
    <property type="entry name" value="Asp_kinase"/>
</dbReference>
<dbReference type="InterPro" id="IPR045865">
    <property type="entry name" value="ACT-like_dom_sf"/>
</dbReference>
<evidence type="ECO:0000256" key="1">
    <source>
        <dbReference type="ARBA" id="ARBA00002843"/>
    </source>
</evidence>
<comment type="catalytic activity">
    <reaction evidence="15 16">
        <text>L-aspartate + ATP = 4-phospho-L-aspartate + ADP</text>
        <dbReference type="Rhea" id="RHEA:23776"/>
        <dbReference type="ChEBI" id="CHEBI:29991"/>
        <dbReference type="ChEBI" id="CHEBI:30616"/>
        <dbReference type="ChEBI" id="CHEBI:57535"/>
        <dbReference type="ChEBI" id="CHEBI:456216"/>
        <dbReference type="EC" id="2.7.2.4"/>
    </reaction>
</comment>
<name>A0ABU2MRF8_9ACTN</name>
<dbReference type="Pfam" id="PF00696">
    <property type="entry name" value="AA_kinase"/>
    <property type="match status" value="1"/>
</dbReference>
<evidence type="ECO:0000256" key="5">
    <source>
        <dbReference type="ARBA" id="ARBA00010122"/>
    </source>
</evidence>
<reference evidence="21" key="1">
    <citation type="submission" date="2023-07" db="EMBL/GenBank/DDBJ databases">
        <title>30 novel species of actinomycetes from the DSMZ collection.</title>
        <authorList>
            <person name="Nouioui I."/>
        </authorList>
    </citation>
    <scope>NUCLEOTIDE SEQUENCE [LARGE SCALE GENOMIC DNA]</scope>
    <source>
        <strain evidence="21">DSM 44938</strain>
    </source>
</reference>
<dbReference type="RefSeq" id="WP_311705188.1">
    <property type="nucleotide sequence ID" value="NZ_JAVREL010000008.1"/>
</dbReference>
<evidence type="ECO:0000256" key="16">
    <source>
        <dbReference type="RuleBase" id="RU003448"/>
    </source>
</evidence>
<keyword evidence="8 17" id="KW-0028">Amino-acid biosynthesis</keyword>
<dbReference type="NCBIfam" id="TIGR00657">
    <property type="entry name" value="asp_kinases"/>
    <property type="match status" value="1"/>
</dbReference>
<evidence type="ECO:0000313" key="20">
    <source>
        <dbReference type="EMBL" id="MDT0344056.1"/>
    </source>
</evidence>
<evidence type="ECO:0000256" key="13">
    <source>
        <dbReference type="ARBA" id="ARBA00022915"/>
    </source>
</evidence>
<evidence type="ECO:0000256" key="3">
    <source>
        <dbReference type="ARBA" id="ARBA00004986"/>
    </source>
</evidence>
<evidence type="ECO:0000256" key="17">
    <source>
        <dbReference type="RuleBase" id="RU004249"/>
    </source>
</evidence>
<feature type="domain" description="Aspartate/glutamate/uridylate kinase" evidence="18">
    <location>
        <begin position="3"/>
        <end position="231"/>
    </location>
</feature>
<dbReference type="SUPFAM" id="SSF53633">
    <property type="entry name" value="Carbamate kinase-like"/>
    <property type="match status" value="1"/>
</dbReference>
<comment type="pathway">
    <text evidence="3 17">Amino-acid biosynthesis; L-methionine biosynthesis via de novo pathway; L-homoserine from L-aspartate: step 1/3.</text>
</comment>
<dbReference type="EMBL" id="JAVREL010000008">
    <property type="protein sequence ID" value="MDT0344056.1"/>
    <property type="molecule type" value="Genomic_DNA"/>
</dbReference>
<dbReference type="PANTHER" id="PTHR21499">
    <property type="entry name" value="ASPARTATE KINASE"/>
    <property type="match status" value="1"/>
</dbReference>
<evidence type="ECO:0000256" key="7">
    <source>
        <dbReference type="ARBA" id="ARBA00016273"/>
    </source>
</evidence>
<dbReference type="InterPro" id="IPR005260">
    <property type="entry name" value="Asp_kin_monofn"/>
</dbReference>
<keyword evidence="10" id="KW-0547">Nucleotide-binding</keyword>
<sequence>MAILVQKYGGTSLAGPGRLRAVAQRVASAGRNTVVVVSARGDTTDRLLDLAGEAGGHHAATRAARETDQLLATGEYMSAALLALALERSGVRAVSLTGHQAGIRVVGRHGAGVIDSIDTRRVRRELAAGRVVVVGGFQGSNAAGDVVTLGRGGSDTTAVALAAALGARRCEIYTDVEGVYTADPRLVASARKLRRVPAEVMVEMAFSGAKVLHARSAELALAKGVELHVRSSLVQAEGTVVHGGEVTELETGNPVTAVTSDSPVARVLVHARDGRDLAPEILALLAGKAVPGDLVARSGPYEDEFRMGFTIARDAVELIRGPLESVAAAHGGGVLVDADVAKVSLIGVGLLNRPEYLARMAAVLSDAGIPTCWVASSQARASVVVAGRHRVEALRLLHKEFGLADGD</sequence>
<evidence type="ECO:0000256" key="10">
    <source>
        <dbReference type="ARBA" id="ARBA00022741"/>
    </source>
</evidence>
<evidence type="ECO:0000313" key="21">
    <source>
        <dbReference type="Proteomes" id="UP001183246"/>
    </source>
</evidence>
<protein>
    <recommendedName>
        <fullName evidence="7 16">Aspartokinase</fullName>
        <ecNumber evidence="6 16">2.7.2.4</ecNumber>
    </recommendedName>
</protein>
<keyword evidence="21" id="KW-1185">Reference proteome</keyword>
<keyword evidence="11 16" id="KW-0418">Kinase</keyword>
<comment type="function">
    <text evidence="1">Catalyzes the phosphorylation of the beta-carboxyl group of aspartic acid with ATP to yield 4-phospho-L-aspartate, which is involved in the branched biosynthetic pathway leading to the biosynthesis of amino acids lysine, threonine, isoleucine and methionine.</text>
</comment>
<evidence type="ECO:0000256" key="8">
    <source>
        <dbReference type="ARBA" id="ARBA00022605"/>
    </source>
</evidence>
<accession>A0ABU2MRF8</accession>
<evidence type="ECO:0000256" key="15">
    <source>
        <dbReference type="ARBA" id="ARBA00047872"/>
    </source>
</evidence>
<dbReference type="NCBIfam" id="NF005155">
    <property type="entry name" value="PRK06635.1-4"/>
    <property type="match status" value="1"/>
</dbReference>
<evidence type="ECO:0000256" key="12">
    <source>
        <dbReference type="ARBA" id="ARBA00022840"/>
    </source>
</evidence>
<evidence type="ECO:0000256" key="14">
    <source>
        <dbReference type="ARBA" id="ARBA00023154"/>
    </source>
</evidence>
<evidence type="ECO:0000256" key="11">
    <source>
        <dbReference type="ARBA" id="ARBA00022777"/>
    </source>
</evidence>
<proteinExistence type="inferred from homology"/>
<evidence type="ECO:0000259" key="18">
    <source>
        <dbReference type="Pfam" id="PF00696"/>
    </source>
</evidence>
<dbReference type="EC" id="2.7.2.4" evidence="6 16"/>
<keyword evidence="9 16" id="KW-0808">Transferase</keyword>
<evidence type="ECO:0000259" key="19">
    <source>
        <dbReference type="Pfam" id="PF22468"/>
    </source>
</evidence>
<evidence type="ECO:0000256" key="4">
    <source>
        <dbReference type="ARBA" id="ARBA00005139"/>
    </source>
</evidence>
<dbReference type="Pfam" id="PF22468">
    <property type="entry name" value="ACT_9"/>
    <property type="match status" value="1"/>
</dbReference>
<comment type="similarity">
    <text evidence="5 16">Belongs to the aspartokinase family.</text>
</comment>
<dbReference type="InterPro" id="IPR036393">
    <property type="entry name" value="AceGlu_kinase-like_sf"/>
</dbReference>
<evidence type="ECO:0000256" key="9">
    <source>
        <dbReference type="ARBA" id="ARBA00022679"/>
    </source>
</evidence>
<dbReference type="InterPro" id="IPR001048">
    <property type="entry name" value="Asp/Glu/Uridylate_kinase"/>
</dbReference>
<organism evidence="20 21">
    <name type="scientific">Streptomyces litchfieldiae</name>
    <dbReference type="NCBI Taxonomy" id="3075543"/>
    <lineage>
        <taxon>Bacteria</taxon>
        <taxon>Bacillati</taxon>
        <taxon>Actinomycetota</taxon>
        <taxon>Actinomycetes</taxon>
        <taxon>Kitasatosporales</taxon>
        <taxon>Streptomycetaceae</taxon>
        <taxon>Streptomyces</taxon>
    </lineage>
</organism>
<comment type="pathway">
    <text evidence="4 17">Amino-acid biosynthesis; L-threonine biosynthesis; L-threonine from L-aspartate: step 1/5.</text>
</comment>
<dbReference type="Proteomes" id="UP001183246">
    <property type="component" value="Unassembled WGS sequence"/>
</dbReference>
<dbReference type="PANTHER" id="PTHR21499:SF3">
    <property type="entry name" value="ASPARTOKINASE"/>
    <property type="match status" value="1"/>
</dbReference>